<feature type="compositionally biased region" description="Low complexity" evidence="8">
    <location>
        <begin position="1823"/>
        <end position="1839"/>
    </location>
</feature>
<feature type="compositionally biased region" description="Acidic residues" evidence="8">
    <location>
        <begin position="689"/>
        <end position="704"/>
    </location>
</feature>
<comment type="similarity">
    <text evidence="2">Belongs to the beta-catenin family.</text>
</comment>
<dbReference type="Gene3D" id="1.25.10.10">
    <property type="entry name" value="Leucine-rich Repeat Variant"/>
    <property type="match status" value="3"/>
</dbReference>
<feature type="region of interest" description="Disordered" evidence="8">
    <location>
        <begin position="1814"/>
        <end position="1842"/>
    </location>
</feature>
<keyword evidence="4" id="KW-0677">Repeat</keyword>
<keyword evidence="6" id="KW-0449">Lipoprotein</keyword>
<evidence type="ECO:0000256" key="4">
    <source>
        <dbReference type="ARBA" id="ARBA00022737"/>
    </source>
</evidence>
<dbReference type="Proteomes" id="UP000794436">
    <property type="component" value="Unassembled WGS sequence"/>
</dbReference>
<keyword evidence="5" id="KW-0472">Membrane</keyword>
<feature type="compositionally biased region" description="Polar residues" evidence="8">
    <location>
        <begin position="129"/>
        <end position="145"/>
    </location>
</feature>
<dbReference type="InterPro" id="IPR016024">
    <property type="entry name" value="ARM-type_fold"/>
</dbReference>
<comment type="caution">
    <text evidence="9">The sequence shown here is derived from an EMBL/GenBank/DDBJ whole genome shotgun (WGS) entry which is preliminary data.</text>
</comment>
<dbReference type="OrthoDB" id="73651at2759"/>
<feature type="region of interest" description="Disordered" evidence="8">
    <location>
        <begin position="688"/>
        <end position="711"/>
    </location>
</feature>
<dbReference type="SMART" id="SM00185">
    <property type="entry name" value="ARM"/>
    <property type="match status" value="6"/>
</dbReference>
<dbReference type="EMBL" id="SPLM01000072">
    <property type="protein sequence ID" value="TMW63618.1"/>
    <property type="molecule type" value="Genomic_DNA"/>
</dbReference>
<keyword evidence="3" id="KW-0926">Vacuole</keyword>
<feature type="compositionally biased region" description="Low complexity" evidence="8">
    <location>
        <begin position="1168"/>
        <end position="1177"/>
    </location>
</feature>
<keyword evidence="10" id="KW-1185">Reference proteome</keyword>
<evidence type="ECO:0000256" key="6">
    <source>
        <dbReference type="ARBA" id="ARBA00023288"/>
    </source>
</evidence>
<feature type="compositionally biased region" description="Polar residues" evidence="8">
    <location>
        <begin position="40"/>
        <end position="50"/>
    </location>
</feature>
<comment type="subcellular location">
    <subcellularLocation>
        <location evidence="1">Vacuole membrane</location>
        <topology evidence="1">Lipid-anchor</topology>
    </subcellularLocation>
</comment>
<sequence length="1880" mass="205074">MSSMGRASITSERKAPGQALQVEIGDGPRLHRRLSRIPSVGNNATASRSPSGYGRPSLLAQNLGLTNGLALIDRRGSDAMSTTEETDVPSPTASRLRSLARSVRAAQKLGTLKVRNKYLVSAPMPAAGSVTSSGSKDQETSSKLPSTRVIMLSTHEFSTSEMKFRLDPLDVVKNASAAQELSMLTNASASANGAMNGVGTARSVSSTKGVGKARWKQAYNKALQPTPEASNGNNNSNEATNFTTGSGGYSSPLRAHLNGGNSKSAKRTGSINMDYNSLMSSETPDTRNELSSNLEARLCCARSLYKLSCRKHSELAIIRGGAIRQIADISDVDNSKLHELCAATLANLTSDPDAVDAFVAQDGIPAILELIWLPSVFVKIMCATALCRLSLSAPHAATLAKAKATVEFLSIMSLPSEHLQTLAISCIVNMVFYGHEFADRIFLGEPHAVQNQLGIMSITRKLANAPPTIYFATEVLYNLAIHRGSCSGALRGGGAEILYEITSNVCRILDDHSATSRNLLSPQTPTPRMTSSSTITLLRLVGETLANFSAQVEFHTTMSVHATKTLVSLLVGALRDLGSRLHGAAAEERLRALAVPCSRALVNFSSSDDIRRHFFTQEVIQLTTRLFLVNTSHWFPNSLAKDAEAYARNMLRTICNLSFCEMCTALVMEFPDVMARLSKLILLSAADDSSSEESSDESEEDDEERDARRLKSLTTDSQVGEDIKEDALVTVLNLALQGPYSNELLKAINGKLLSQAAEHPGHSRRLKYIYTVVLCNLLFETRLQQVVYGDIVINALVDGFYFFSSSSAYDAFDNDSGSPEALLFKSAKLAFSDDQERFLAAICTIAGELLDARNIDRLVTVCLECLQTPIVSSQRTRRRPITCYAAAILYTLARSSAQRGDTANRVYSSETEATLISVCERAGGNGGSNETGSCAFCAHTQAFCAATLYQICASGHFNSRVIQALITTCNSNEESISLLACAASFAIISFTTEGRHQLVSSANLATALNRLGRTSQVECQQYAAIAACNVSTLRCVWTSVELKDFIVVALLRANSIQAKQIHAKTLTNLLSHAKTRPKAVEDGVLYALMKLSQVMLSASGANDEDPFSLPGATVRNSNNSKQDPTGEVFSLGLQVLFNLSCEHQYHQKLLGNGVMAYLVMAINGKQTSASSSTGTTSNLGIRPAAPAPETQSTPNPLASSMSSEGRRFAMGIICNLSSYEENHKELMNAQVTEVIRSYVDHDIEARASAAMALRNLSCRQPWVEMICERRTLHMLIVFTQCEHPVVKHFAIQALANCSLVADSLHLFVELRVPRAVLTLLESMKAASLMKPAALATSISLEDASETNMAALKCLHNIAFDDLLAQNLTEENAVLRLHSLLETQELGHREDACTLAASMVSILAGKAHCAEHLLRQRIVSFCALLHRKHPTNVDIAHECAAILMKLSTYQQIQSSLAETQAIQVIVSICSSSAPLVNPRIRERGAIMIRNLTLCVTEHLSVFYDDTFEDVPSKSKRKTSKNYESRTNPHDDIKVSRLTERHLLLGVKYYQGEIEKYSENIIRHKKDHSSFDRVLIEASAAFSNMSTISDLRVAMVLNGVIKTLLQIFDICQQSLTLPAIVKSICSSTLHRLAMEREATVDGQDLFVPGLLEILHQTDEELHQVRYECEKVSFLVHQTPRVRSSTALGFAAAAKLPTKVNFSGESNSKISRRFSSGRTSPRGKNGSMACVKQSYREPKWVVYVVKAMLSSSTMVPQLEKKQIRSLGLPKLSFSDQPAVKSTNVNETDLSSDELKQNKGYLLPIHWDKFTKHLPECVDPDDDDGISEAPASLSSRSSPSAVVRESHDLESVVHSLKFDRHMRLTRRNYRRNPVHGGAALLSFV</sequence>
<organism evidence="9 10">
    <name type="scientific">Pythium oligandrum</name>
    <name type="common">Mycoparasitic fungus</name>
    <dbReference type="NCBI Taxonomy" id="41045"/>
    <lineage>
        <taxon>Eukaryota</taxon>
        <taxon>Sar</taxon>
        <taxon>Stramenopiles</taxon>
        <taxon>Oomycota</taxon>
        <taxon>Peronosporomycetes</taxon>
        <taxon>Pythiales</taxon>
        <taxon>Pythiaceae</taxon>
        <taxon>Pythium</taxon>
    </lineage>
</organism>
<accession>A0A8K1CIK4</accession>
<dbReference type="InterPro" id="IPR000225">
    <property type="entry name" value="Armadillo"/>
</dbReference>
<feature type="region of interest" description="Disordered" evidence="8">
    <location>
        <begin position="125"/>
        <end position="145"/>
    </location>
</feature>
<dbReference type="GO" id="GO:0005774">
    <property type="term" value="C:vacuolar membrane"/>
    <property type="evidence" value="ECO:0007669"/>
    <property type="project" value="UniProtKB-SubCell"/>
</dbReference>
<evidence type="ECO:0000256" key="3">
    <source>
        <dbReference type="ARBA" id="ARBA00022554"/>
    </source>
</evidence>
<feature type="compositionally biased region" description="Polar residues" evidence="8">
    <location>
        <begin position="259"/>
        <end position="269"/>
    </location>
</feature>
<dbReference type="PANTHER" id="PTHR47249:SF1">
    <property type="entry name" value="VACUOLAR PROTEIN 8"/>
    <property type="match status" value="1"/>
</dbReference>
<evidence type="ECO:0000313" key="10">
    <source>
        <dbReference type="Proteomes" id="UP000794436"/>
    </source>
</evidence>
<feature type="region of interest" description="Disordered" evidence="8">
    <location>
        <begin position="37"/>
        <end position="59"/>
    </location>
</feature>
<evidence type="ECO:0000256" key="5">
    <source>
        <dbReference type="ARBA" id="ARBA00023136"/>
    </source>
</evidence>
<dbReference type="GO" id="GO:0071562">
    <property type="term" value="P:nucleus-vacuole junction assembly"/>
    <property type="evidence" value="ECO:0007669"/>
    <property type="project" value="InterPro"/>
</dbReference>
<protein>
    <recommendedName>
        <fullName evidence="7">Vacuolar protein 8</fullName>
    </recommendedName>
</protein>
<evidence type="ECO:0000256" key="7">
    <source>
        <dbReference type="ARBA" id="ARBA00026209"/>
    </source>
</evidence>
<name>A0A8K1CIK4_PYTOL</name>
<gene>
    <name evidence="9" type="ORF">Poli38472_002559</name>
</gene>
<dbReference type="SUPFAM" id="SSF48371">
    <property type="entry name" value="ARM repeat"/>
    <property type="match status" value="4"/>
</dbReference>
<dbReference type="InterPro" id="IPR011989">
    <property type="entry name" value="ARM-like"/>
</dbReference>
<reference evidence="9" key="1">
    <citation type="submission" date="2019-03" db="EMBL/GenBank/DDBJ databases">
        <title>Long read genome sequence of the mycoparasitic Pythium oligandrum ATCC 38472 isolated from sugarbeet rhizosphere.</title>
        <authorList>
            <person name="Gaulin E."/>
        </authorList>
    </citation>
    <scope>NUCLEOTIDE SEQUENCE</scope>
    <source>
        <strain evidence="9">ATCC 38472_TT</strain>
    </source>
</reference>
<dbReference type="GO" id="GO:0043495">
    <property type="term" value="F:protein-membrane adaptor activity"/>
    <property type="evidence" value="ECO:0007669"/>
    <property type="project" value="InterPro"/>
</dbReference>
<evidence type="ECO:0000256" key="1">
    <source>
        <dbReference type="ARBA" id="ARBA00004592"/>
    </source>
</evidence>
<proteinExistence type="inferred from homology"/>
<feature type="region of interest" description="Disordered" evidence="8">
    <location>
        <begin position="1168"/>
        <end position="1202"/>
    </location>
</feature>
<feature type="region of interest" description="Disordered" evidence="8">
    <location>
        <begin position="223"/>
        <end position="269"/>
    </location>
</feature>
<evidence type="ECO:0000313" key="9">
    <source>
        <dbReference type="EMBL" id="TMW63618.1"/>
    </source>
</evidence>
<feature type="compositionally biased region" description="Polar residues" evidence="8">
    <location>
        <begin position="1189"/>
        <end position="1202"/>
    </location>
</feature>
<dbReference type="InterPro" id="IPR045156">
    <property type="entry name" value="Vac8"/>
</dbReference>
<evidence type="ECO:0000256" key="8">
    <source>
        <dbReference type="SAM" id="MobiDB-lite"/>
    </source>
</evidence>
<feature type="compositionally biased region" description="Low complexity" evidence="8">
    <location>
        <begin position="228"/>
        <end position="241"/>
    </location>
</feature>
<dbReference type="PANTHER" id="PTHR47249">
    <property type="entry name" value="VACUOLAR PROTEIN 8"/>
    <property type="match status" value="1"/>
</dbReference>
<evidence type="ECO:0000256" key="2">
    <source>
        <dbReference type="ARBA" id="ARBA00005462"/>
    </source>
</evidence>